<name>A0AAD8N3H4_9APIA</name>
<keyword evidence="6" id="KW-0156">Chromatin regulator</keyword>
<dbReference type="GO" id="GO:0003677">
    <property type="term" value="F:DNA binding"/>
    <property type="evidence" value="ECO:0007669"/>
    <property type="project" value="UniProtKB-KW"/>
</dbReference>
<dbReference type="PROSITE" id="PS50868">
    <property type="entry name" value="POST_SET"/>
    <property type="match status" value="1"/>
</dbReference>
<dbReference type="SUPFAM" id="SSF82199">
    <property type="entry name" value="SET domain"/>
    <property type="match status" value="1"/>
</dbReference>
<evidence type="ECO:0000259" key="17">
    <source>
        <dbReference type="PROSITE" id="PS50280"/>
    </source>
</evidence>
<dbReference type="InterPro" id="IPR001214">
    <property type="entry name" value="SET_dom"/>
</dbReference>
<evidence type="ECO:0000256" key="12">
    <source>
        <dbReference type="ARBA" id="ARBA00023242"/>
    </source>
</evidence>
<keyword evidence="10" id="KW-0238">DNA-binding</keyword>
<evidence type="ECO:0000256" key="8">
    <source>
        <dbReference type="ARBA" id="ARBA00023015"/>
    </source>
</evidence>
<evidence type="ECO:0000259" key="18">
    <source>
        <dbReference type="PROSITE" id="PS50829"/>
    </source>
</evidence>
<evidence type="ECO:0000256" key="5">
    <source>
        <dbReference type="ARBA" id="ARBA00022691"/>
    </source>
</evidence>
<comment type="caution">
    <text evidence="20">The sequence shown here is derived from an EMBL/GenBank/DDBJ whole genome shotgun (WGS) entry which is preliminary data.</text>
</comment>
<dbReference type="Proteomes" id="UP001237642">
    <property type="component" value="Unassembled WGS sequence"/>
</dbReference>
<organism evidence="20 21">
    <name type="scientific">Heracleum sosnowskyi</name>
    <dbReference type="NCBI Taxonomy" id="360622"/>
    <lineage>
        <taxon>Eukaryota</taxon>
        <taxon>Viridiplantae</taxon>
        <taxon>Streptophyta</taxon>
        <taxon>Embryophyta</taxon>
        <taxon>Tracheophyta</taxon>
        <taxon>Spermatophyta</taxon>
        <taxon>Magnoliopsida</taxon>
        <taxon>eudicotyledons</taxon>
        <taxon>Gunneridae</taxon>
        <taxon>Pentapetalae</taxon>
        <taxon>asterids</taxon>
        <taxon>campanulids</taxon>
        <taxon>Apiales</taxon>
        <taxon>Apiaceae</taxon>
        <taxon>Apioideae</taxon>
        <taxon>apioid superclade</taxon>
        <taxon>Tordylieae</taxon>
        <taxon>Tordyliinae</taxon>
        <taxon>Heracleum</taxon>
    </lineage>
</organism>
<evidence type="ECO:0000256" key="16">
    <source>
        <dbReference type="SAM" id="MobiDB-lite"/>
    </source>
</evidence>
<dbReference type="AlphaFoldDB" id="A0AAD8N3H4"/>
<dbReference type="Gene3D" id="3.30.1490.40">
    <property type="match status" value="2"/>
</dbReference>
<keyword evidence="9" id="KW-0103">Bromodomain</keyword>
<dbReference type="InterPro" id="IPR035445">
    <property type="entry name" value="GYF-like_dom_sf"/>
</dbReference>
<dbReference type="InterPro" id="IPR037841">
    <property type="entry name" value="SET_SETD1A/B"/>
</dbReference>
<dbReference type="PROSITE" id="PS50280">
    <property type="entry name" value="SET"/>
    <property type="match status" value="1"/>
</dbReference>
<feature type="domain" description="GYF" evidence="18">
    <location>
        <begin position="288"/>
        <end position="344"/>
    </location>
</feature>
<gene>
    <name evidence="20" type="ORF">POM88_012494</name>
</gene>
<keyword evidence="12" id="KW-0539">Nucleus</keyword>
<feature type="domain" description="SET" evidence="17">
    <location>
        <begin position="1126"/>
        <end position="1243"/>
    </location>
</feature>
<dbReference type="PANTHER" id="PTHR45814">
    <property type="entry name" value="HISTONE-LYSINE N-METHYLTRANSFERASE SETD1"/>
    <property type="match status" value="1"/>
</dbReference>
<evidence type="ECO:0000256" key="7">
    <source>
        <dbReference type="ARBA" id="ARBA00022884"/>
    </source>
</evidence>
<dbReference type="PROSITE" id="PS50829">
    <property type="entry name" value="GYF"/>
    <property type="match status" value="1"/>
</dbReference>
<evidence type="ECO:0000256" key="3">
    <source>
        <dbReference type="ARBA" id="ARBA00022603"/>
    </source>
</evidence>
<dbReference type="EMBL" id="JAUIZM010000003">
    <property type="protein sequence ID" value="KAK1393438.1"/>
    <property type="molecule type" value="Genomic_DNA"/>
</dbReference>
<comment type="catalytic activity">
    <reaction evidence="15">
        <text>N(6),N(6)-dimethyl-L-lysyl(4)-[histone H3] + S-adenosyl-L-methionine = N(6),N(6),N(6)-trimethyl-L-lysyl(4)-[histone H3] + S-adenosyl-L-homocysteine + H(+)</text>
        <dbReference type="Rhea" id="RHEA:60272"/>
        <dbReference type="Rhea" id="RHEA-COMP:15537"/>
        <dbReference type="Rhea" id="RHEA-COMP:15540"/>
        <dbReference type="ChEBI" id="CHEBI:15378"/>
        <dbReference type="ChEBI" id="CHEBI:57856"/>
        <dbReference type="ChEBI" id="CHEBI:59789"/>
        <dbReference type="ChEBI" id="CHEBI:61961"/>
        <dbReference type="ChEBI" id="CHEBI:61976"/>
    </reaction>
</comment>
<evidence type="ECO:0000256" key="10">
    <source>
        <dbReference type="ARBA" id="ARBA00023125"/>
    </source>
</evidence>
<dbReference type="GO" id="GO:0032259">
    <property type="term" value="P:methylation"/>
    <property type="evidence" value="ECO:0007669"/>
    <property type="project" value="UniProtKB-KW"/>
</dbReference>
<dbReference type="CDD" id="cd19169">
    <property type="entry name" value="SET_SETD1"/>
    <property type="match status" value="1"/>
</dbReference>
<feature type="region of interest" description="Disordered" evidence="16">
    <location>
        <begin position="944"/>
        <end position="980"/>
    </location>
</feature>
<dbReference type="FunFam" id="2.170.270.10:FF:000004">
    <property type="entry name" value="Histone-lysine N-methyltransferase"/>
    <property type="match status" value="1"/>
</dbReference>
<comment type="catalytic activity">
    <reaction evidence="14">
        <text>N(6)-methyl-L-lysyl(4)-[histone H3] + S-adenosyl-L-methionine = N(6),N(6)-dimethyl-L-lysyl(4)-[histone H3] + S-adenosyl-L-homocysteine + H(+)</text>
        <dbReference type="Rhea" id="RHEA:60268"/>
        <dbReference type="Rhea" id="RHEA-COMP:15540"/>
        <dbReference type="Rhea" id="RHEA-COMP:15543"/>
        <dbReference type="ChEBI" id="CHEBI:15378"/>
        <dbReference type="ChEBI" id="CHEBI:57856"/>
        <dbReference type="ChEBI" id="CHEBI:59789"/>
        <dbReference type="ChEBI" id="CHEBI:61929"/>
        <dbReference type="ChEBI" id="CHEBI:61976"/>
    </reaction>
</comment>
<evidence type="ECO:0000256" key="13">
    <source>
        <dbReference type="ARBA" id="ARBA00047571"/>
    </source>
</evidence>
<dbReference type="InterPro" id="IPR003169">
    <property type="entry name" value="GYF"/>
</dbReference>
<dbReference type="Gene3D" id="2.170.270.10">
    <property type="entry name" value="SET domain"/>
    <property type="match status" value="1"/>
</dbReference>
<keyword evidence="11" id="KW-0804">Transcription</keyword>
<feature type="region of interest" description="Disordered" evidence="16">
    <location>
        <begin position="989"/>
        <end position="1008"/>
    </location>
</feature>
<evidence type="ECO:0000256" key="11">
    <source>
        <dbReference type="ARBA" id="ARBA00023163"/>
    </source>
</evidence>
<keyword evidence="21" id="KW-1185">Reference proteome</keyword>
<evidence type="ECO:0000256" key="2">
    <source>
        <dbReference type="ARBA" id="ARBA00012182"/>
    </source>
</evidence>
<dbReference type="SMART" id="SM00317">
    <property type="entry name" value="SET"/>
    <property type="match status" value="1"/>
</dbReference>
<dbReference type="EC" id="2.1.1.354" evidence="2"/>
<evidence type="ECO:0000256" key="1">
    <source>
        <dbReference type="ARBA" id="ARBA00004123"/>
    </source>
</evidence>
<feature type="domain" description="Post-SET" evidence="19">
    <location>
        <begin position="1249"/>
        <end position="1265"/>
    </location>
</feature>
<comment type="subcellular location">
    <subcellularLocation>
        <location evidence="1">Nucleus</location>
    </subcellularLocation>
</comment>
<dbReference type="SUPFAM" id="SSF55277">
    <property type="entry name" value="GYF domain"/>
    <property type="match status" value="1"/>
</dbReference>
<dbReference type="InterPro" id="IPR003616">
    <property type="entry name" value="Post-SET_dom"/>
</dbReference>
<keyword evidence="5" id="KW-0949">S-adenosyl-L-methionine</keyword>
<evidence type="ECO:0000256" key="9">
    <source>
        <dbReference type="ARBA" id="ARBA00023117"/>
    </source>
</evidence>
<accession>A0AAD8N3H4</accession>
<evidence type="ECO:0000259" key="19">
    <source>
        <dbReference type="PROSITE" id="PS50868"/>
    </source>
</evidence>
<dbReference type="InterPro" id="IPR044570">
    <property type="entry name" value="Set1-like"/>
</dbReference>
<evidence type="ECO:0000256" key="14">
    <source>
        <dbReference type="ARBA" id="ARBA00047583"/>
    </source>
</evidence>
<dbReference type="GO" id="GO:0003723">
    <property type="term" value="F:RNA binding"/>
    <property type="evidence" value="ECO:0007669"/>
    <property type="project" value="UniProtKB-KW"/>
</dbReference>
<reference evidence="20" key="2">
    <citation type="submission" date="2023-05" db="EMBL/GenBank/DDBJ databases">
        <authorList>
            <person name="Schelkunov M.I."/>
        </authorList>
    </citation>
    <scope>NUCLEOTIDE SEQUENCE</scope>
    <source>
        <strain evidence="20">Hsosn_3</strain>
        <tissue evidence="20">Leaf</tissue>
    </source>
</reference>
<dbReference type="PANTHER" id="PTHR45814:SF2">
    <property type="entry name" value="HISTONE-LYSINE N-METHYLTRANSFERASE SETD1"/>
    <property type="match status" value="1"/>
</dbReference>
<keyword evidence="7" id="KW-0694">RNA-binding</keyword>
<dbReference type="GO" id="GO:0140999">
    <property type="term" value="F:histone H3K4 trimethyltransferase activity"/>
    <property type="evidence" value="ECO:0007669"/>
    <property type="project" value="UniProtKB-EC"/>
</dbReference>
<sequence>MVSSTDNGEVTVSRKRRKVSELAHQDLSWNVCEDNCHVNASSSVEMNHDCLRGGTSGQLNGGNGNISCSSTGGTTYPVNDAKLNSGVGVDTSGQLNGGNGNISCSSTGGTTYPVNDAKLNSGVEVDTSCQLNGGNESISLHSPAFVNSWMYVNAEGQMCGPYIQEQLYEGLSSGFLPDDLPVYPILNGSLINPVPLNYFKQFPDHVATGFAYLPGSISGVKAPSNCQTYPGSDIPSNTQELATTSGSYISQTAYPSYVNFGNLSSNPQNLNTDEANLSKPYMPVSGEEPCWLFDDDEGRKHGPHSLVELYSWHHYGYLRDSLMITHAENKFKPFILKSVVDTWRTGEKTLSISSDKDHTTGPIQSISEDLCSQLHSGIMKTARRVVLDEVISHVIADCIASKKANKYQKVEVINQNVNTGSASTNMSESCSANVVVTSSHEKALSDCVSEHTLPASRSPISTLSSMKSVGSADNFLDACAIIYRMLFDSSMQVVWNAVFHDPIVEFSSAWRRTKLWLGHSAVLGQKNSIKQYEGEVEKVHFVALQSEPELSDGEADCPPGFELPSMLSDGQILPPPVSSCFSNGDESYGRNLQSKDQIFKDVGSILVDVEHDLHFSAMMSLTQYFESIVDEEVKKIICSPKDDQSNEVEVDPPIEQPHIISLSGSSEALLDLEKISDDNYQVSSESEKQDHQKNVSVLGKPMSDVLTNTLVKLCATLRGTDVVKGNDMLDAPGSEIKSETLAPLQISTIHSSRSHERFPQITLYVVLAMFRQKLHDDVLRECNSSLIAGAFNKFWFSYRSSKKKSKSKTVVKRASRTIDERPSKFPAAVDKCSEKVRSKHRTEPSDISLMTGRYTYSRKKGLRNKSGSFSEWANFANIGSHKTIEATQNTEVNASVLSKTIDFSNEICADANELTVQSEHLPSVHTNRKALKFAHVNEKSLRRSKKLLPPNDLTNIKKDANKKSRNLETQEHGSDCSKKFPINQNKVLNRKRKQTADNNTPPAKLLKVEKGPTGEVPFKQVVVTKSKRSKYRSSSAYPKSYGCARTSINGWEWHKWSITATPSERTRVRGSTLRHAQSRGSEINVPQISNSKGLSARTNRVKMRNLLAAADGADLLKATQLKARKKRLRFQQSKIHDWGLVALEPIDAEDFVIEYVGELIRSSISDIRERQYEKMGIGSSYLFRLDDGYVVDATKHGGIARFINHSCEPNCYTKVISVEGQKKIFIYAKRHIVAGEELTYDYKFPVEEIKIPCNCGSNRCRRSLN</sequence>
<keyword evidence="3" id="KW-0489">Methyltransferase</keyword>
<evidence type="ECO:0000256" key="6">
    <source>
        <dbReference type="ARBA" id="ARBA00022853"/>
    </source>
</evidence>
<keyword evidence="4" id="KW-0808">Transferase</keyword>
<feature type="compositionally biased region" description="Basic and acidic residues" evidence="16">
    <location>
        <begin position="955"/>
        <end position="978"/>
    </location>
</feature>
<dbReference type="GO" id="GO:0048188">
    <property type="term" value="C:Set1C/COMPASS complex"/>
    <property type="evidence" value="ECO:0007669"/>
    <property type="project" value="InterPro"/>
</dbReference>
<proteinExistence type="predicted"/>
<dbReference type="InterPro" id="IPR046341">
    <property type="entry name" value="SET_dom_sf"/>
</dbReference>
<comment type="catalytic activity">
    <reaction evidence="13">
        <text>L-lysyl(4)-[histone H3] + 3 S-adenosyl-L-methionine = N(6),N(6),N(6)-trimethyl-L-lysyl(4)-[histone H3] + 3 S-adenosyl-L-homocysteine + 3 H(+)</text>
        <dbReference type="Rhea" id="RHEA:60260"/>
        <dbReference type="Rhea" id="RHEA-COMP:15537"/>
        <dbReference type="Rhea" id="RHEA-COMP:15547"/>
        <dbReference type="ChEBI" id="CHEBI:15378"/>
        <dbReference type="ChEBI" id="CHEBI:29969"/>
        <dbReference type="ChEBI" id="CHEBI:57856"/>
        <dbReference type="ChEBI" id="CHEBI:59789"/>
        <dbReference type="ChEBI" id="CHEBI:61961"/>
        <dbReference type="EC" id="2.1.1.354"/>
    </reaction>
</comment>
<reference evidence="20" key="1">
    <citation type="submission" date="2023-02" db="EMBL/GenBank/DDBJ databases">
        <title>Genome of toxic invasive species Heracleum sosnowskyi carries increased number of genes despite the absence of recent whole-genome duplications.</title>
        <authorList>
            <person name="Schelkunov M."/>
            <person name="Shtratnikova V."/>
            <person name="Makarenko M."/>
            <person name="Klepikova A."/>
            <person name="Omelchenko D."/>
            <person name="Novikova G."/>
            <person name="Obukhova E."/>
            <person name="Bogdanov V."/>
            <person name="Penin A."/>
            <person name="Logacheva M."/>
        </authorList>
    </citation>
    <scope>NUCLEOTIDE SEQUENCE</scope>
    <source>
        <strain evidence="20">Hsosn_3</strain>
        <tissue evidence="20">Leaf</tissue>
    </source>
</reference>
<evidence type="ECO:0000313" key="20">
    <source>
        <dbReference type="EMBL" id="KAK1393438.1"/>
    </source>
</evidence>
<dbReference type="Pfam" id="PF00856">
    <property type="entry name" value="SET"/>
    <property type="match status" value="1"/>
</dbReference>
<protein>
    <recommendedName>
        <fullName evidence="2">[histone H3]-lysine(4) N-trimethyltransferase</fullName>
        <ecNumber evidence="2">2.1.1.354</ecNumber>
    </recommendedName>
</protein>
<evidence type="ECO:0000313" key="21">
    <source>
        <dbReference type="Proteomes" id="UP001237642"/>
    </source>
</evidence>
<keyword evidence="8" id="KW-0805">Transcription regulation</keyword>
<evidence type="ECO:0000256" key="4">
    <source>
        <dbReference type="ARBA" id="ARBA00022679"/>
    </source>
</evidence>
<evidence type="ECO:0000256" key="15">
    <source>
        <dbReference type="ARBA" id="ARBA00049129"/>
    </source>
</evidence>